<keyword evidence="4" id="KW-0687">Ribonucleoprotein</keyword>
<dbReference type="EMBL" id="CAJFDI010000001">
    <property type="protein sequence ID" value="CAD5211335.1"/>
    <property type="molecule type" value="Genomic_DNA"/>
</dbReference>
<dbReference type="WBParaSite" id="BXY_0662500.1">
    <property type="protein sequence ID" value="BXY_0662500.1"/>
    <property type="gene ID" value="BXY_0662500"/>
</dbReference>
<evidence type="ECO:0000313" key="6">
    <source>
        <dbReference type="EMBL" id="CAD5211335.1"/>
    </source>
</evidence>
<evidence type="ECO:0000256" key="2">
    <source>
        <dbReference type="ARBA" id="ARBA00022980"/>
    </source>
</evidence>
<gene>
    <name evidence="6" type="ORF">BXYJ_LOCUS2377</name>
</gene>
<evidence type="ECO:0000256" key="4">
    <source>
        <dbReference type="ARBA" id="ARBA00023274"/>
    </source>
</evidence>
<reference evidence="9" key="1">
    <citation type="submission" date="2016-11" db="UniProtKB">
        <authorList>
            <consortium name="WormBaseParasite"/>
        </authorList>
    </citation>
    <scope>IDENTIFICATION</scope>
</reference>
<keyword evidence="2" id="KW-0689">Ribosomal protein</keyword>
<comment type="subcellular location">
    <subcellularLocation>
        <location evidence="1">Mitochondrion</location>
    </subcellularLocation>
</comment>
<organism evidence="7 9">
    <name type="scientific">Bursaphelenchus xylophilus</name>
    <name type="common">Pinewood nematode worm</name>
    <name type="synonym">Aphelenchoides xylophilus</name>
    <dbReference type="NCBI Taxonomy" id="6326"/>
    <lineage>
        <taxon>Eukaryota</taxon>
        <taxon>Metazoa</taxon>
        <taxon>Ecdysozoa</taxon>
        <taxon>Nematoda</taxon>
        <taxon>Chromadorea</taxon>
        <taxon>Rhabditida</taxon>
        <taxon>Tylenchina</taxon>
        <taxon>Tylenchomorpha</taxon>
        <taxon>Aphelenchoidea</taxon>
        <taxon>Aphelenchoididae</taxon>
        <taxon>Bursaphelenchus</taxon>
    </lineage>
</organism>
<dbReference type="AlphaFoldDB" id="A0A1I7S0V1"/>
<evidence type="ECO:0000313" key="9">
    <source>
        <dbReference type="WBParaSite" id="BXY_0662500.1"/>
    </source>
</evidence>
<dbReference type="EMBL" id="CAJFCV020000001">
    <property type="protein sequence ID" value="CAG9088106.1"/>
    <property type="molecule type" value="Genomic_DNA"/>
</dbReference>
<evidence type="ECO:0000313" key="8">
    <source>
        <dbReference type="Proteomes" id="UP000659654"/>
    </source>
</evidence>
<dbReference type="InterPro" id="IPR039982">
    <property type="entry name" value="Ribosomal_mL65"/>
</dbReference>
<dbReference type="SMR" id="A0A1I7S0V1"/>
<dbReference type="GO" id="GO:0005762">
    <property type="term" value="C:mitochondrial large ribosomal subunit"/>
    <property type="evidence" value="ECO:0007669"/>
    <property type="project" value="TreeGrafter"/>
</dbReference>
<dbReference type="Proteomes" id="UP000095284">
    <property type="component" value="Unplaced"/>
</dbReference>
<evidence type="ECO:0000313" key="7">
    <source>
        <dbReference type="Proteomes" id="UP000095284"/>
    </source>
</evidence>
<name>A0A1I7S0V1_BURXY</name>
<dbReference type="InterPro" id="IPR010793">
    <property type="entry name" value="Ribosomal_mL37/mL65"/>
</dbReference>
<sequence>MLSVRSLFATTTCRCRAVSASRWKSNEATSNEEKPSDVKPAEEKPVHYDPKSIPKPFTHRLRHDPLNFPPPLEKFVEPGMADFSYNRLYDYYKIGEIIESLPTIEEKIAFANPYERPWKRDEQKWHREFMRGLSAPRKAYNLNSIPQYFDVLDFYGFITKTALLKSGIDGYYKDLHLPTSRFEQRAKSSILAVMNEENTEKFDDLSEAAIDRLLRRLLDDALASLPEKKPKFAELRVSHHPRCESFWIKAGFGHLYAYKFVDEVITNRRHMKKIVGDHRQKLGELAFTHRDKFAANVRSKNALPPLLSSVPSEDEIIPLYKLKDALLPRMYSLHPDAEPLWQVPNYEPDSGETHRLAKVAIKSTVGLKDRFKHWNMDEDEEVETREELYKSMAIASLFNWNNGQAHCHGFTQYNDVTRPFTSQLILSNGQEFAFSVGQLNTLAFNVECTGFVNEKFNYVAVNPSAKLFDILEQGEFKFRDEEGKLKSGLNPNVLQSFLRTLCV</sequence>
<evidence type="ECO:0000256" key="1">
    <source>
        <dbReference type="ARBA" id="ARBA00004173"/>
    </source>
</evidence>
<dbReference type="Proteomes" id="UP000659654">
    <property type="component" value="Unassembled WGS sequence"/>
</dbReference>
<dbReference type="GO" id="GO:0003735">
    <property type="term" value="F:structural constituent of ribosome"/>
    <property type="evidence" value="ECO:0007669"/>
    <property type="project" value="InterPro"/>
</dbReference>
<dbReference type="Pfam" id="PF07147">
    <property type="entry name" value="PDCD9"/>
    <property type="match status" value="1"/>
</dbReference>
<dbReference type="PANTHER" id="PTHR13014">
    <property type="entry name" value="MITOCHONDRIAL 28S RIBOSOMAL PROTEIN S30/P52 PRO-APOTOTIC PROTEIN"/>
    <property type="match status" value="1"/>
</dbReference>
<protein>
    <submittedName>
        <fullName evidence="6">(pine wood nematode) hypothetical protein</fullName>
    </submittedName>
</protein>
<keyword evidence="3" id="KW-0496">Mitochondrion</keyword>
<dbReference type="OrthoDB" id="7663298at2759"/>
<proteinExistence type="predicted"/>
<evidence type="ECO:0000256" key="5">
    <source>
        <dbReference type="SAM" id="MobiDB-lite"/>
    </source>
</evidence>
<feature type="region of interest" description="Disordered" evidence="5">
    <location>
        <begin position="24"/>
        <end position="49"/>
    </location>
</feature>
<dbReference type="eggNOG" id="KOG4461">
    <property type="taxonomic scope" value="Eukaryota"/>
</dbReference>
<dbReference type="GO" id="GO:0006412">
    <property type="term" value="P:translation"/>
    <property type="evidence" value="ECO:0007669"/>
    <property type="project" value="InterPro"/>
</dbReference>
<accession>A0A1I7S0V1</accession>
<keyword evidence="8" id="KW-1185">Reference proteome</keyword>
<dbReference type="Proteomes" id="UP000582659">
    <property type="component" value="Unassembled WGS sequence"/>
</dbReference>
<evidence type="ECO:0000256" key="3">
    <source>
        <dbReference type="ARBA" id="ARBA00023128"/>
    </source>
</evidence>
<reference evidence="6" key="2">
    <citation type="submission" date="2020-09" db="EMBL/GenBank/DDBJ databases">
        <authorList>
            <person name="Kikuchi T."/>
        </authorList>
    </citation>
    <scope>NUCLEOTIDE SEQUENCE</scope>
    <source>
        <strain evidence="6">Ka4C1</strain>
    </source>
</reference>
<dbReference type="PANTHER" id="PTHR13014:SF3">
    <property type="entry name" value="LARGE RIBOSOMAL SUBUNIT PROTEIN ML65"/>
    <property type="match status" value="1"/>
</dbReference>
<feature type="compositionally biased region" description="Basic and acidic residues" evidence="5">
    <location>
        <begin position="31"/>
        <end position="49"/>
    </location>
</feature>